<organism evidence="6 7">
    <name type="scientific">Candidatus Coprenecus stercoravium</name>
    <dbReference type="NCBI Taxonomy" id="2840735"/>
    <lineage>
        <taxon>Bacteria</taxon>
        <taxon>Pseudomonadati</taxon>
        <taxon>Bacteroidota</taxon>
        <taxon>Bacteroidia</taxon>
        <taxon>Bacteroidales</taxon>
        <taxon>Rikenellaceae</taxon>
        <taxon>Rikenellaceae incertae sedis</taxon>
        <taxon>Candidatus Coprenecus</taxon>
    </lineage>
</organism>
<dbReference type="InterPro" id="IPR018060">
    <property type="entry name" value="HTH_AraC"/>
</dbReference>
<dbReference type="PANTHER" id="PTHR43280">
    <property type="entry name" value="ARAC-FAMILY TRANSCRIPTIONAL REGULATOR"/>
    <property type="match status" value="1"/>
</dbReference>
<feature type="transmembrane region" description="Helical" evidence="4">
    <location>
        <begin position="162"/>
        <end position="181"/>
    </location>
</feature>
<sequence length="349" mass="39758">MLQNLTIFAIGLVSGLFGAAAVMYLSVFRRDRIRTVLGICLAIYAVYIAKDVFYMCEDVAADEFVYRLMLSIDNWAVPLYAIFAFELLRPGKMKWWHDALMVLSFPLLTLVYAIFPYDSVFRFQVLYAGTFSVVCIFIVLYRTLQFRKMLKANLSDITHMDVKWIWVSIALFLPNFILWTVVSSRLDYQLDAVYYLVLALSWGIVAYKMYFYKAPALSDIASESESVVEAGAPAAAPRHFIKKLESLNAEGYFVSQPHLTLVGLAAELGTNRTTLSNYFNKELGTTFYDYVNGNRLLCAEKLLADESVSCSVEEVAELSGFNSVSTFRRAFAKKHNMSPQQYRQMAMER</sequence>
<feature type="transmembrane region" description="Helical" evidence="4">
    <location>
        <begin position="35"/>
        <end position="53"/>
    </location>
</feature>
<keyword evidence="2" id="KW-0238">DNA-binding</keyword>
<evidence type="ECO:0000313" key="7">
    <source>
        <dbReference type="Proteomes" id="UP000824115"/>
    </source>
</evidence>
<dbReference type="Gene3D" id="1.10.10.60">
    <property type="entry name" value="Homeodomain-like"/>
    <property type="match status" value="2"/>
</dbReference>
<dbReference type="SMART" id="SM00342">
    <property type="entry name" value="HTH_ARAC"/>
    <property type="match status" value="1"/>
</dbReference>
<reference evidence="6" key="1">
    <citation type="journal article" date="2021" name="PeerJ">
        <title>Extensive microbial diversity within the chicken gut microbiome revealed by metagenomics and culture.</title>
        <authorList>
            <person name="Gilroy R."/>
            <person name="Ravi A."/>
            <person name="Getino M."/>
            <person name="Pursley I."/>
            <person name="Horton D.L."/>
            <person name="Alikhan N.F."/>
            <person name="Baker D."/>
            <person name="Gharbi K."/>
            <person name="Hall N."/>
            <person name="Watson M."/>
            <person name="Adriaenssens E.M."/>
            <person name="Foster-Nyarko E."/>
            <person name="Jarju S."/>
            <person name="Secka A."/>
            <person name="Antonio M."/>
            <person name="Oren A."/>
            <person name="Chaudhuri R.R."/>
            <person name="La Ragione R."/>
            <person name="Hildebrand F."/>
            <person name="Pallen M.J."/>
        </authorList>
    </citation>
    <scope>NUCLEOTIDE SEQUENCE</scope>
    <source>
        <strain evidence="6">Gambia16-554</strain>
    </source>
</reference>
<dbReference type="GO" id="GO:0043565">
    <property type="term" value="F:sequence-specific DNA binding"/>
    <property type="evidence" value="ECO:0007669"/>
    <property type="project" value="InterPro"/>
</dbReference>
<evidence type="ECO:0000256" key="3">
    <source>
        <dbReference type="ARBA" id="ARBA00023163"/>
    </source>
</evidence>
<keyword evidence="4" id="KW-0472">Membrane</keyword>
<dbReference type="AlphaFoldDB" id="A0A9D2K9J0"/>
<evidence type="ECO:0000259" key="5">
    <source>
        <dbReference type="PROSITE" id="PS01124"/>
    </source>
</evidence>
<keyword evidence="4" id="KW-0812">Transmembrane</keyword>
<dbReference type="GO" id="GO:0003700">
    <property type="term" value="F:DNA-binding transcription factor activity"/>
    <property type="evidence" value="ECO:0007669"/>
    <property type="project" value="InterPro"/>
</dbReference>
<feature type="transmembrane region" description="Helical" evidence="4">
    <location>
        <begin position="121"/>
        <end position="141"/>
    </location>
</feature>
<dbReference type="InterPro" id="IPR009057">
    <property type="entry name" value="Homeodomain-like_sf"/>
</dbReference>
<keyword evidence="3" id="KW-0804">Transcription</keyword>
<proteinExistence type="predicted"/>
<accession>A0A9D2K9J0</accession>
<dbReference type="InterPro" id="IPR018062">
    <property type="entry name" value="HTH_AraC-typ_CS"/>
</dbReference>
<evidence type="ECO:0000313" key="6">
    <source>
        <dbReference type="EMBL" id="HIZ84981.1"/>
    </source>
</evidence>
<dbReference type="EMBL" id="DXAW01000019">
    <property type="protein sequence ID" value="HIZ84981.1"/>
    <property type="molecule type" value="Genomic_DNA"/>
</dbReference>
<evidence type="ECO:0000256" key="2">
    <source>
        <dbReference type="ARBA" id="ARBA00023125"/>
    </source>
</evidence>
<protein>
    <submittedName>
        <fullName evidence="6">Helix-turn-helix domain-containing protein</fullName>
    </submittedName>
</protein>
<dbReference type="PROSITE" id="PS00041">
    <property type="entry name" value="HTH_ARAC_FAMILY_1"/>
    <property type="match status" value="1"/>
</dbReference>
<name>A0A9D2K9J0_9BACT</name>
<feature type="transmembrane region" description="Helical" evidence="4">
    <location>
        <begin position="95"/>
        <end position="115"/>
    </location>
</feature>
<feature type="transmembrane region" description="Helical" evidence="4">
    <location>
        <begin position="6"/>
        <end position="28"/>
    </location>
</feature>
<dbReference type="PANTHER" id="PTHR43280:SF2">
    <property type="entry name" value="HTH-TYPE TRANSCRIPTIONAL REGULATOR EXSA"/>
    <property type="match status" value="1"/>
</dbReference>
<reference evidence="6" key="2">
    <citation type="submission" date="2021-04" db="EMBL/GenBank/DDBJ databases">
        <authorList>
            <person name="Gilroy R."/>
        </authorList>
    </citation>
    <scope>NUCLEOTIDE SEQUENCE</scope>
    <source>
        <strain evidence="6">Gambia16-554</strain>
    </source>
</reference>
<keyword evidence="4" id="KW-1133">Transmembrane helix</keyword>
<feature type="transmembrane region" description="Helical" evidence="4">
    <location>
        <begin position="193"/>
        <end position="211"/>
    </location>
</feature>
<dbReference type="Pfam" id="PF12833">
    <property type="entry name" value="HTH_18"/>
    <property type="match status" value="1"/>
</dbReference>
<keyword evidence="1" id="KW-0805">Transcription regulation</keyword>
<dbReference type="SUPFAM" id="SSF46689">
    <property type="entry name" value="Homeodomain-like"/>
    <property type="match status" value="1"/>
</dbReference>
<dbReference type="PROSITE" id="PS01124">
    <property type="entry name" value="HTH_ARAC_FAMILY_2"/>
    <property type="match status" value="1"/>
</dbReference>
<comment type="caution">
    <text evidence="6">The sequence shown here is derived from an EMBL/GenBank/DDBJ whole genome shotgun (WGS) entry which is preliminary data.</text>
</comment>
<feature type="domain" description="HTH araC/xylS-type" evidence="5">
    <location>
        <begin position="254"/>
        <end position="345"/>
    </location>
</feature>
<evidence type="ECO:0000256" key="4">
    <source>
        <dbReference type="SAM" id="Phobius"/>
    </source>
</evidence>
<dbReference type="Proteomes" id="UP000824115">
    <property type="component" value="Unassembled WGS sequence"/>
</dbReference>
<gene>
    <name evidence="6" type="ORF">IAC04_00620</name>
</gene>
<feature type="transmembrane region" description="Helical" evidence="4">
    <location>
        <begin position="65"/>
        <end position="88"/>
    </location>
</feature>
<evidence type="ECO:0000256" key="1">
    <source>
        <dbReference type="ARBA" id="ARBA00023015"/>
    </source>
</evidence>